<sequence length="72" mass="8016">ALPQLRLQAHVPRLWQFHPGEGGDDSQAGGRTRSRTLGRREPRSLEEDVPAAAGSFDQWKVVQAAQKQIDQL</sequence>
<gene>
    <name evidence="2" type="ORF">PCOR1329_LOCUS3288</name>
</gene>
<accession>A0ABN9PN55</accession>
<comment type="caution">
    <text evidence="2">The sequence shown here is derived from an EMBL/GenBank/DDBJ whole genome shotgun (WGS) entry which is preliminary data.</text>
</comment>
<evidence type="ECO:0000313" key="2">
    <source>
        <dbReference type="EMBL" id="CAK0792808.1"/>
    </source>
</evidence>
<reference evidence="2" key="1">
    <citation type="submission" date="2023-10" db="EMBL/GenBank/DDBJ databases">
        <authorList>
            <person name="Chen Y."/>
            <person name="Shah S."/>
            <person name="Dougan E. K."/>
            <person name="Thang M."/>
            <person name="Chan C."/>
        </authorList>
    </citation>
    <scope>NUCLEOTIDE SEQUENCE [LARGE SCALE GENOMIC DNA]</scope>
</reference>
<feature type="region of interest" description="Disordered" evidence="1">
    <location>
        <begin position="16"/>
        <end position="52"/>
    </location>
</feature>
<keyword evidence="3" id="KW-1185">Reference proteome</keyword>
<feature type="non-terminal residue" evidence="2">
    <location>
        <position position="1"/>
    </location>
</feature>
<name>A0ABN9PN55_9DINO</name>
<dbReference type="EMBL" id="CAUYUJ010000842">
    <property type="protein sequence ID" value="CAK0792808.1"/>
    <property type="molecule type" value="Genomic_DNA"/>
</dbReference>
<organism evidence="2 3">
    <name type="scientific">Prorocentrum cordatum</name>
    <dbReference type="NCBI Taxonomy" id="2364126"/>
    <lineage>
        <taxon>Eukaryota</taxon>
        <taxon>Sar</taxon>
        <taxon>Alveolata</taxon>
        <taxon>Dinophyceae</taxon>
        <taxon>Prorocentrales</taxon>
        <taxon>Prorocentraceae</taxon>
        <taxon>Prorocentrum</taxon>
    </lineage>
</organism>
<dbReference type="Proteomes" id="UP001189429">
    <property type="component" value="Unassembled WGS sequence"/>
</dbReference>
<protein>
    <submittedName>
        <fullName evidence="2">Uncharacterized protein</fullName>
    </submittedName>
</protein>
<proteinExistence type="predicted"/>
<evidence type="ECO:0000313" key="3">
    <source>
        <dbReference type="Proteomes" id="UP001189429"/>
    </source>
</evidence>
<evidence type="ECO:0000256" key="1">
    <source>
        <dbReference type="SAM" id="MobiDB-lite"/>
    </source>
</evidence>